<sequence length="319" mass="34423">MGTRSASQEPAAETEPGRAPEQPRGVGGAATTPAGLTFKGFVGLLGPGLVPLPEVYADVLGKAREWIGGVEGWTHLKTKAASVSGSTAPVGLYKTGSEGLVWVGRVSRHEDAAVEGAASWGEFDGGIRVAHSRNEGAYTPDVYTAVELWSGGVSVEGWKGVEVAVYEMYHSIPLLNDRFFTTCVITAQHTDTDSIVVQLPFDINTLPEEFKQRSQRHPTQPSPKFEYKPTQSEGSYQDDEAAKKKDGVSLVEGRYVSVEYISVGNTGRDGQSEVTWKMATASDAAGKIPQFVTNTSLPGQVINDVPWFLNWVHKRRNQG</sequence>
<protein>
    <recommendedName>
        <fullName evidence="2">DUF3074 domain-containing protein</fullName>
    </recommendedName>
</protein>
<reference evidence="3" key="1">
    <citation type="journal article" date="2020" name="Stud. Mycol.">
        <title>101 Dothideomycetes genomes: a test case for predicting lifestyles and emergence of pathogens.</title>
        <authorList>
            <person name="Haridas S."/>
            <person name="Albert R."/>
            <person name="Binder M."/>
            <person name="Bloem J."/>
            <person name="Labutti K."/>
            <person name="Salamov A."/>
            <person name="Andreopoulos B."/>
            <person name="Baker S."/>
            <person name="Barry K."/>
            <person name="Bills G."/>
            <person name="Bluhm B."/>
            <person name="Cannon C."/>
            <person name="Castanera R."/>
            <person name="Culley D."/>
            <person name="Daum C."/>
            <person name="Ezra D."/>
            <person name="Gonzalez J."/>
            <person name="Henrissat B."/>
            <person name="Kuo A."/>
            <person name="Liang C."/>
            <person name="Lipzen A."/>
            <person name="Lutzoni F."/>
            <person name="Magnuson J."/>
            <person name="Mondo S."/>
            <person name="Nolan M."/>
            <person name="Ohm R."/>
            <person name="Pangilinan J."/>
            <person name="Park H.-J."/>
            <person name="Ramirez L."/>
            <person name="Alfaro M."/>
            <person name="Sun H."/>
            <person name="Tritt A."/>
            <person name="Yoshinaga Y."/>
            <person name="Zwiers L.-H."/>
            <person name="Turgeon B."/>
            <person name="Goodwin S."/>
            <person name="Spatafora J."/>
            <person name="Crous P."/>
            <person name="Grigoriev I."/>
        </authorList>
    </citation>
    <scope>NUCLEOTIDE SEQUENCE</scope>
    <source>
        <strain evidence="3">CBS 269.34</strain>
    </source>
</reference>
<keyword evidence="4" id="KW-1185">Reference proteome</keyword>
<dbReference type="AlphaFoldDB" id="A0A6A6R4C9"/>
<feature type="region of interest" description="Disordered" evidence="1">
    <location>
        <begin position="210"/>
        <end position="245"/>
    </location>
</feature>
<evidence type="ECO:0000313" key="3">
    <source>
        <dbReference type="EMBL" id="KAF2499379.1"/>
    </source>
</evidence>
<dbReference type="PANTHER" id="PTHR40370:SF1">
    <property type="entry name" value="DUF3074 DOMAIN-CONTAINING PROTEIN"/>
    <property type="match status" value="1"/>
</dbReference>
<dbReference type="InterPro" id="IPR024500">
    <property type="entry name" value="DUF3074"/>
</dbReference>
<gene>
    <name evidence="3" type="ORF">BU16DRAFT_269039</name>
</gene>
<dbReference type="EMBL" id="MU004184">
    <property type="protein sequence ID" value="KAF2499379.1"/>
    <property type="molecule type" value="Genomic_DNA"/>
</dbReference>
<evidence type="ECO:0000259" key="2">
    <source>
        <dbReference type="Pfam" id="PF11274"/>
    </source>
</evidence>
<dbReference type="Pfam" id="PF11274">
    <property type="entry name" value="DUF3074"/>
    <property type="match status" value="1"/>
</dbReference>
<organism evidence="3 4">
    <name type="scientific">Lophium mytilinum</name>
    <dbReference type="NCBI Taxonomy" id="390894"/>
    <lineage>
        <taxon>Eukaryota</taxon>
        <taxon>Fungi</taxon>
        <taxon>Dikarya</taxon>
        <taxon>Ascomycota</taxon>
        <taxon>Pezizomycotina</taxon>
        <taxon>Dothideomycetes</taxon>
        <taxon>Pleosporomycetidae</taxon>
        <taxon>Mytilinidiales</taxon>
        <taxon>Mytilinidiaceae</taxon>
        <taxon>Lophium</taxon>
    </lineage>
</organism>
<feature type="domain" description="DUF3074" evidence="2">
    <location>
        <begin position="102"/>
        <end position="312"/>
    </location>
</feature>
<proteinExistence type="predicted"/>
<evidence type="ECO:0000256" key="1">
    <source>
        <dbReference type="SAM" id="MobiDB-lite"/>
    </source>
</evidence>
<name>A0A6A6R4C9_9PEZI</name>
<evidence type="ECO:0000313" key="4">
    <source>
        <dbReference type="Proteomes" id="UP000799750"/>
    </source>
</evidence>
<dbReference type="OrthoDB" id="6423603at2759"/>
<accession>A0A6A6R4C9</accession>
<dbReference type="PANTHER" id="PTHR40370">
    <property type="entry name" value="EXPRESSED PROTEIN"/>
    <property type="match status" value="1"/>
</dbReference>
<feature type="region of interest" description="Disordered" evidence="1">
    <location>
        <begin position="1"/>
        <end position="31"/>
    </location>
</feature>
<dbReference type="Proteomes" id="UP000799750">
    <property type="component" value="Unassembled WGS sequence"/>
</dbReference>